<reference evidence="18 19" key="1">
    <citation type="journal article" date="2015" name="Genome Biol. Evol.">
        <title>Comparative Genomics of a Bacterivorous Green Alga Reveals Evolutionary Causalities and Consequences of Phago-Mixotrophic Mode of Nutrition.</title>
        <authorList>
            <person name="Burns J.A."/>
            <person name="Paasch A."/>
            <person name="Narechania A."/>
            <person name="Kim E."/>
        </authorList>
    </citation>
    <scope>NUCLEOTIDE SEQUENCE [LARGE SCALE GENOMIC DNA]</scope>
    <source>
        <strain evidence="18 19">PLY_AMNH</strain>
    </source>
</reference>
<keyword evidence="5" id="KW-0109">Calcium transport</keyword>
<name>A0AAE0GM95_9CHLO</name>
<feature type="transmembrane region" description="Helical" evidence="16">
    <location>
        <begin position="241"/>
        <end position="259"/>
    </location>
</feature>
<keyword evidence="8" id="KW-0677">Repeat</keyword>
<dbReference type="GO" id="GO:0005245">
    <property type="term" value="F:voltage-gated calcium channel activity"/>
    <property type="evidence" value="ECO:0007669"/>
    <property type="project" value="InterPro"/>
</dbReference>
<keyword evidence="13 16" id="KW-0472">Membrane</keyword>
<dbReference type="InterPro" id="IPR018247">
    <property type="entry name" value="EF_Hand_1_Ca_BS"/>
</dbReference>
<feature type="transmembrane region" description="Helical" evidence="16">
    <location>
        <begin position="470"/>
        <end position="489"/>
    </location>
</feature>
<gene>
    <name evidence="18" type="ORF">CYMTET_12156</name>
</gene>
<dbReference type="CDD" id="cd00051">
    <property type="entry name" value="EFh"/>
    <property type="match status" value="1"/>
</dbReference>
<dbReference type="Gene3D" id="1.20.120.350">
    <property type="entry name" value="Voltage-gated potassium channels. Chain C"/>
    <property type="match status" value="1"/>
</dbReference>
<evidence type="ECO:0000256" key="1">
    <source>
        <dbReference type="ARBA" id="ARBA00004141"/>
    </source>
</evidence>
<dbReference type="InterPro" id="IPR002048">
    <property type="entry name" value="EF_hand_dom"/>
</dbReference>
<evidence type="ECO:0000256" key="11">
    <source>
        <dbReference type="ARBA" id="ARBA00022989"/>
    </source>
</evidence>
<evidence type="ECO:0000256" key="7">
    <source>
        <dbReference type="ARBA" id="ARBA00022692"/>
    </source>
</evidence>
<dbReference type="Pfam" id="PF13499">
    <property type="entry name" value="EF-hand_7"/>
    <property type="match status" value="1"/>
</dbReference>
<comment type="subunit">
    <text evidence="3">Homodimer.</text>
</comment>
<protein>
    <recommendedName>
        <fullName evidence="17">EF-hand domain-containing protein</fullName>
    </recommendedName>
</protein>
<accession>A0AAE0GM95</accession>
<evidence type="ECO:0000256" key="9">
    <source>
        <dbReference type="ARBA" id="ARBA00022837"/>
    </source>
</evidence>
<comment type="subcellular location">
    <subcellularLocation>
        <location evidence="1">Membrane</location>
        <topology evidence="1">Multi-pass membrane protein</topology>
    </subcellularLocation>
</comment>
<evidence type="ECO:0000256" key="4">
    <source>
        <dbReference type="ARBA" id="ARBA00022448"/>
    </source>
</evidence>
<feature type="compositionally biased region" description="Basic and acidic residues" evidence="15">
    <location>
        <begin position="695"/>
        <end position="712"/>
    </location>
</feature>
<evidence type="ECO:0000256" key="14">
    <source>
        <dbReference type="ARBA" id="ARBA00023303"/>
    </source>
</evidence>
<dbReference type="EMBL" id="LGRX02004589">
    <property type="protein sequence ID" value="KAK3279981.1"/>
    <property type="molecule type" value="Genomic_DNA"/>
</dbReference>
<feature type="transmembrane region" description="Helical" evidence="16">
    <location>
        <begin position="151"/>
        <end position="168"/>
    </location>
</feature>
<dbReference type="GO" id="GO:0034702">
    <property type="term" value="C:monoatomic ion channel complex"/>
    <property type="evidence" value="ECO:0007669"/>
    <property type="project" value="UniProtKB-KW"/>
</dbReference>
<keyword evidence="10" id="KW-0851">Voltage-gated channel</keyword>
<feature type="region of interest" description="Disordered" evidence="15">
    <location>
        <begin position="695"/>
        <end position="725"/>
    </location>
</feature>
<evidence type="ECO:0000256" key="12">
    <source>
        <dbReference type="ARBA" id="ARBA00023065"/>
    </source>
</evidence>
<dbReference type="PROSITE" id="PS00018">
    <property type="entry name" value="EF_HAND_1"/>
    <property type="match status" value="2"/>
</dbReference>
<keyword evidence="9" id="KW-0106">Calcium</keyword>
<feature type="transmembrane region" description="Helical" evidence="16">
    <location>
        <begin position="116"/>
        <end position="139"/>
    </location>
</feature>
<keyword evidence="11 16" id="KW-1133">Transmembrane helix</keyword>
<dbReference type="InterPro" id="IPR044581">
    <property type="entry name" value="TPC1_plant"/>
</dbReference>
<keyword evidence="14" id="KW-0407">Ion channel</keyword>
<evidence type="ECO:0000256" key="6">
    <source>
        <dbReference type="ARBA" id="ARBA00022673"/>
    </source>
</evidence>
<dbReference type="SUPFAM" id="SSF81324">
    <property type="entry name" value="Voltage-gated potassium channels"/>
    <property type="match status" value="2"/>
</dbReference>
<evidence type="ECO:0000256" key="8">
    <source>
        <dbReference type="ARBA" id="ARBA00022737"/>
    </source>
</evidence>
<dbReference type="InterPro" id="IPR027359">
    <property type="entry name" value="Volt_channel_dom_sf"/>
</dbReference>
<dbReference type="Pfam" id="PF00520">
    <property type="entry name" value="Ion_trans"/>
    <property type="match status" value="2"/>
</dbReference>
<feature type="region of interest" description="Disordered" evidence="15">
    <location>
        <begin position="753"/>
        <end position="786"/>
    </location>
</feature>
<feature type="transmembrane region" description="Helical" evidence="16">
    <location>
        <begin position="63"/>
        <end position="80"/>
    </location>
</feature>
<dbReference type="Proteomes" id="UP001190700">
    <property type="component" value="Unassembled WGS sequence"/>
</dbReference>
<feature type="domain" description="EF-hand" evidence="17">
    <location>
        <begin position="355"/>
        <end position="390"/>
    </location>
</feature>
<evidence type="ECO:0000259" key="17">
    <source>
        <dbReference type="PROSITE" id="PS50222"/>
    </source>
</evidence>
<feature type="domain" description="EF-hand" evidence="17">
    <location>
        <begin position="313"/>
        <end position="348"/>
    </location>
</feature>
<evidence type="ECO:0000256" key="3">
    <source>
        <dbReference type="ARBA" id="ARBA00011738"/>
    </source>
</evidence>
<feature type="transmembrane region" description="Helical" evidence="16">
    <location>
        <begin position="538"/>
        <end position="557"/>
    </location>
</feature>
<dbReference type="AlphaFoldDB" id="A0AAE0GM95"/>
<evidence type="ECO:0000313" key="18">
    <source>
        <dbReference type="EMBL" id="KAK3279981.1"/>
    </source>
</evidence>
<keyword evidence="4" id="KW-0813">Transport</keyword>
<evidence type="ECO:0000256" key="10">
    <source>
        <dbReference type="ARBA" id="ARBA00022882"/>
    </source>
</evidence>
<feature type="compositionally biased region" description="Polar residues" evidence="15">
    <location>
        <begin position="764"/>
        <end position="773"/>
    </location>
</feature>
<evidence type="ECO:0000313" key="19">
    <source>
        <dbReference type="Proteomes" id="UP001190700"/>
    </source>
</evidence>
<evidence type="ECO:0000256" key="2">
    <source>
        <dbReference type="ARBA" id="ARBA00009286"/>
    </source>
</evidence>
<evidence type="ECO:0000256" key="16">
    <source>
        <dbReference type="SAM" id="Phobius"/>
    </source>
</evidence>
<dbReference type="InterPro" id="IPR011992">
    <property type="entry name" value="EF-hand-dom_pair"/>
</dbReference>
<comment type="caution">
    <text evidence="18">The sequence shown here is derived from an EMBL/GenBank/DDBJ whole genome shotgun (WGS) entry which is preliminary data.</text>
</comment>
<feature type="transmembrane region" description="Helical" evidence="16">
    <location>
        <begin position="274"/>
        <end position="296"/>
    </location>
</feature>
<evidence type="ECO:0000256" key="5">
    <source>
        <dbReference type="ARBA" id="ARBA00022568"/>
    </source>
</evidence>
<dbReference type="FunFam" id="1.10.287.70:FF:000129">
    <property type="entry name" value="Two pore calcium channel protein 1"/>
    <property type="match status" value="1"/>
</dbReference>
<feature type="transmembrane region" description="Helical" evidence="16">
    <location>
        <begin position="664"/>
        <end position="685"/>
    </location>
</feature>
<dbReference type="GO" id="GO:0019722">
    <property type="term" value="P:calcium-mediated signaling"/>
    <property type="evidence" value="ECO:0007669"/>
    <property type="project" value="UniProtKB-ARBA"/>
</dbReference>
<keyword evidence="7 16" id="KW-0812">Transmembrane</keyword>
<dbReference type="Gene3D" id="1.10.287.70">
    <property type="match status" value="2"/>
</dbReference>
<organism evidence="18 19">
    <name type="scientific">Cymbomonas tetramitiformis</name>
    <dbReference type="NCBI Taxonomy" id="36881"/>
    <lineage>
        <taxon>Eukaryota</taxon>
        <taxon>Viridiplantae</taxon>
        <taxon>Chlorophyta</taxon>
        <taxon>Pyramimonadophyceae</taxon>
        <taxon>Pyramimonadales</taxon>
        <taxon>Pyramimonadaceae</taxon>
        <taxon>Cymbomonas</taxon>
    </lineage>
</organism>
<feature type="transmembrane region" description="Helical" evidence="16">
    <location>
        <begin position="206"/>
        <end position="229"/>
    </location>
</feature>
<keyword evidence="12" id="KW-0406">Ion transport</keyword>
<evidence type="ECO:0000256" key="13">
    <source>
        <dbReference type="ARBA" id="ARBA00023136"/>
    </source>
</evidence>
<dbReference type="PROSITE" id="PS50222">
    <property type="entry name" value="EF_HAND_2"/>
    <property type="match status" value="2"/>
</dbReference>
<feature type="transmembrane region" description="Helical" evidence="16">
    <location>
        <begin position="501"/>
        <end position="518"/>
    </location>
</feature>
<dbReference type="InterPro" id="IPR005821">
    <property type="entry name" value="Ion_trans_dom"/>
</dbReference>
<feature type="transmembrane region" description="Helical" evidence="16">
    <location>
        <begin position="569"/>
        <end position="589"/>
    </location>
</feature>
<feature type="compositionally biased region" description="Acidic residues" evidence="15">
    <location>
        <begin position="776"/>
        <end position="786"/>
    </location>
</feature>
<sequence length="786" mass="90147">MKDFWERGGEGSGVASGARTVVYETQTLQLAGMYIQDALDGVYRKHVPTTERQRWAHALHLKLHYLVATTVLLWVTLSFAEQPLWCLSGKDKDACIKKQGKHSDYPTMELPYIDRWAALGVELACVLMLAFDLYLDYYSHHIFFGLQRNKVSVALLIMSAADIVYAYSTPFKWFRLGPFVRGFYLCNYSLDVRSQLELMRRITPDILSIAALAGAYLVLFAWIAVILFPDGSLESKMYFPNFDQALWSLFILLTTANFPDVMMPAYSEHRGTCLFFIVFLLFGLFFFMNLILAVVYKKYSDMDSEMTQEALVNRRKALRTAFEILDQDHSNYITQEEIMAVFLEIKRYTGLGSHIDEETMPLVFGALDADGSNEIDLEEWSNICLVLQVRFEKVHPRTFMQLHFPSITSTVSWQRLTVLVASKWFDYVVNLTLLANLISLIYESKASLAGRAVDESERGTRTPSTRGLELTYTIFFFLEALLKIFTQGWYKYWSMNKRNQFDFVVTMLTTFVSVYVLIPDAYNNPQAVRYIVLLRLPRVLVLLLNVPSFAVVATTFIRMLPAASKLLKTLFCTMFLFSALGVQIFGGVVNTDPNNRYHQRIEHAGDYNKGAFAAEYGYYTNNFNDMSSAMVVLFELLVVNNWFVIEQGFEAATSEWSRVYFVSFYFMGVTACLNIVVAFILDTFISEFDEEQKRKADKEKQRVEEEVCRDNASEEDDDDQIPDVVGEASTSGYRVTIQKDRYRQLRQSTLNFMFQPKKSPTGLGKSSETSIMGNQDMEEGEENEAI</sequence>
<proteinExistence type="inferred from homology"/>
<dbReference type="Gene3D" id="1.10.238.10">
    <property type="entry name" value="EF-hand"/>
    <property type="match status" value="1"/>
</dbReference>
<keyword evidence="19" id="KW-1185">Reference proteome</keyword>
<keyword evidence="6" id="KW-0107">Calcium channel</keyword>
<dbReference type="PANTHER" id="PTHR46988:SF4">
    <property type="entry name" value="ION TRANSPORT DOMAIN-CONTAINING PROTEIN"/>
    <property type="match status" value="1"/>
</dbReference>
<dbReference type="SUPFAM" id="SSF47473">
    <property type="entry name" value="EF-hand"/>
    <property type="match status" value="1"/>
</dbReference>
<dbReference type="GO" id="GO:0005509">
    <property type="term" value="F:calcium ion binding"/>
    <property type="evidence" value="ECO:0007669"/>
    <property type="project" value="InterPro"/>
</dbReference>
<comment type="similarity">
    <text evidence="2">Belongs to the calcium channel alpha-1 subunit (TC 1.A.1.11) family. Two pore calcium channel subfamily.</text>
</comment>
<dbReference type="PANTHER" id="PTHR46988">
    <property type="entry name" value="TWO PORE CALCIUM CHANNEL PROTEIN 1"/>
    <property type="match status" value="1"/>
</dbReference>
<evidence type="ECO:0000256" key="15">
    <source>
        <dbReference type="SAM" id="MobiDB-lite"/>
    </source>
</evidence>